<organism evidence="1 2">
    <name type="scientific">Actinomyces howellii</name>
    <dbReference type="NCBI Taxonomy" id="52771"/>
    <lineage>
        <taxon>Bacteria</taxon>
        <taxon>Bacillati</taxon>
        <taxon>Actinomycetota</taxon>
        <taxon>Actinomycetes</taxon>
        <taxon>Actinomycetales</taxon>
        <taxon>Actinomycetaceae</taxon>
        <taxon>Actinomyces</taxon>
    </lineage>
</organism>
<dbReference type="OrthoDB" id="3254717at2"/>
<name>A0A3S4RFW3_9ACTO</name>
<evidence type="ECO:0000313" key="1">
    <source>
        <dbReference type="EMBL" id="VEG28559.1"/>
    </source>
</evidence>
<sequence length="151" mass="16352">MSDSPRDVATQAQRSMLRRARLLQRIVDAEQATLPQSDEVMALVADLLGAHADTGIEMQTWPRALAVVESHLAASPRASAELRESGASTWFTIVGTWRDGHPLPVAVTQGWRNLDLALGCWQRQQRALTTADAVCAAVDDLMATAPHTSTP</sequence>
<accession>A0A3S4RFW3</accession>
<protein>
    <submittedName>
        <fullName evidence="1">Uncharacterized protein</fullName>
    </submittedName>
</protein>
<dbReference type="KEGG" id="ahw:NCTC11636_01602"/>
<dbReference type="AlphaFoldDB" id="A0A3S4RFW3"/>
<gene>
    <name evidence="1" type="ORF">NCTC11636_01602</name>
</gene>
<dbReference type="Proteomes" id="UP000266895">
    <property type="component" value="Chromosome"/>
</dbReference>
<reference evidence="1 2" key="1">
    <citation type="submission" date="2018-12" db="EMBL/GenBank/DDBJ databases">
        <authorList>
            <consortium name="Pathogen Informatics"/>
        </authorList>
    </citation>
    <scope>NUCLEOTIDE SEQUENCE [LARGE SCALE GENOMIC DNA]</scope>
    <source>
        <strain evidence="1 2">NCTC11636</strain>
    </source>
</reference>
<evidence type="ECO:0000313" key="2">
    <source>
        <dbReference type="Proteomes" id="UP000266895"/>
    </source>
</evidence>
<keyword evidence="2" id="KW-1185">Reference proteome</keyword>
<dbReference type="EMBL" id="LR134350">
    <property type="protein sequence ID" value="VEG28559.1"/>
    <property type="molecule type" value="Genomic_DNA"/>
</dbReference>
<dbReference type="RefSeq" id="WP_126382652.1">
    <property type="nucleotide sequence ID" value="NZ_LR134350.1"/>
</dbReference>
<proteinExistence type="predicted"/>